<evidence type="ECO:0000313" key="3">
    <source>
        <dbReference type="EMBL" id="MBB5630132.1"/>
    </source>
</evidence>
<accession>A0A7W8Z9T5</accession>
<evidence type="ECO:0000256" key="1">
    <source>
        <dbReference type="SAM" id="MobiDB-lite"/>
    </source>
</evidence>
<sequence>MPPDNRSAYGRSSQEQPPYGQPSQGQSPYGRPAESYGQPSYGPDSQSPYGRSADGFGGPETQSPFGTPAETQSPFGTPAESPSAFGWPAQDPPSQDQSGQGPALYGPASHYGQSLYSSSLYDDRGQDDTATDVGAKRKRGPMFWLLAIGLPVVLLGAGGYVVASMNGVGDTGASASPSPTVSTLNVGGEITVKGDPNVINISNGQNCSVKSGPNADIKEGTPVVVTNSYGKTIARSALTIGTVQGQMDCVFIFQVPGVSAEEKSYGVQIGRRQRMDLSANQISAPIMLVLGN</sequence>
<dbReference type="EMBL" id="JACHBR010000002">
    <property type="protein sequence ID" value="MBB5630132.1"/>
    <property type="molecule type" value="Genomic_DNA"/>
</dbReference>
<comment type="caution">
    <text evidence="3">The sequence shown here is derived from an EMBL/GenBank/DDBJ whole genome shotgun (WGS) entry which is preliminary data.</text>
</comment>
<dbReference type="AlphaFoldDB" id="A0A7W8Z9T5"/>
<dbReference type="Proteomes" id="UP000588112">
    <property type="component" value="Unassembled WGS sequence"/>
</dbReference>
<feature type="transmembrane region" description="Helical" evidence="2">
    <location>
        <begin position="143"/>
        <end position="163"/>
    </location>
</feature>
<keyword evidence="4" id="KW-1185">Reference proteome</keyword>
<evidence type="ECO:0000256" key="2">
    <source>
        <dbReference type="SAM" id="Phobius"/>
    </source>
</evidence>
<keyword evidence="2" id="KW-1133">Transmembrane helix</keyword>
<feature type="region of interest" description="Disordered" evidence="1">
    <location>
        <begin position="1"/>
        <end position="109"/>
    </location>
</feature>
<protein>
    <submittedName>
        <fullName evidence="3">Uncharacterized protein</fullName>
    </submittedName>
</protein>
<evidence type="ECO:0000313" key="4">
    <source>
        <dbReference type="Proteomes" id="UP000588112"/>
    </source>
</evidence>
<feature type="compositionally biased region" description="Low complexity" evidence="1">
    <location>
        <begin position="12"/>
        <end position="30"/>
    </location>
</feature>
<feature type="compositionally biased region" description="Polar residues" evidence="1">
    <location>
        <begin position="60"/>
        <end position="75"/>
    </location>
</feature>
<dbReference type="RefSeq" id="WP_184616637.1">
    <property type="nucleotide sequence ID" value="NZ_BOOS01000043.1"/>
</dbReference>
<organism evidence="3 4">
    <name type="scientific">Sphaerisporangium krabiense</name>
    <dbReference type="NCBI Taxonomy" id="763782"/>
    <lineage>
        <taxon>Bacteria</taxon>
        <taxon>Bacillati</taxon>
        <taxon>Actinomycetota</taxon>
        <taxon>Actinomycetes</taxon>
        <taxon>Streptosporangiales</taxon>
        <taxon>Streptosporangiaceae</taxon>
        <taxon>Sphaerisporangium</taxon>
    </lineage>
</organism>
<proteinExistence type="predicted"/>
<keyword evidence="2" id="KW-0472">Membrane</keyword>
<gene>
    <name evidence="3" type="ORF">BJ981_005896</name>
</gene>
<reference evidence="3 4" key="1">
    <citation type="submission" date="2020-08" db="EMBL/GenBank/DDBJ databases">
        <title>Sequencing the genomes of 1000 actinobacteria strains.</title>
        <authorList>
            <person name="Klenk H.-P."/>
        </authorList>
    </citation>
    <scope>NUCLEOTIDE SEQUENCE [LARGE SCALE GENOMIC DNA]</scope>
    <source>
        <strain evidence="3 4">DSM 45790</strain>
    </source>
</reference>
<name>A0A7W8Z9T5_9ACTN</name>
<keyword evidence="2" id="KW-0812">Transmembrane</keyword>